<keyword evidence="2" id="KW-0677">Repeat</keyword>
<proteinExistence type="inferred from homology"/>
<dbReference type="SUPFAM" id="SSF49695">
    <property type="entry name" value="gamma-Crystallin-like"/>
    <property type="match status" value="3"/>
</dbReference>
<comment type="similarity">
    <text evidence="1">Belongs to the beta/gamma-crystallin family.</text>
</comment>
<dbReference type="InterPro" id="IPR000772">
    <property type="entry name" value="Ricin_B_lectin"/>
</dbReference>
<reference evidence="5 6" key="1">
    <citation type="journal article" date="2018" name="Nat. Ecol. Evol.">
        <title>Shark genomes provide insights into elasmobranch evolution and the origin of vertebrates.</title>
        <authorList>
            <person name="Hara Y"/>
            <person name="Yamaguchi K"/>
            <person name="Onimaru K"/>
            <person name="Kadota M"/>
            <person name="Koyanagi M"/>
            <person name="Keeley SD"/>
            <person name="Tatsumi K"/>
            <person name="Tanaka K"/>
            <person name="Motone F"/>
            <person name="Kageyama Y"/>
            <person name="Nozu R"/>
            <person name="Adachi N"/>
            <person name="Nishimura O"/>
            <person name="Nakagawa R"/>
            <person name="Tanegashima C"/>
            <person name="Kiyatake I"/>
            <person name="Matsumoto R"/>
            <person name="Murakumo K"/>
            <person name="Nishida K"/>
            <person name="Terakita A"/>
            <person name="Kuratani S"/>
            <person name="Sato K"/>
            <person name="Hyodo S Kuraku.S."/>
        </authorList>
    </citation>
    <scope>NUCLEOTIDE SEQUENCE [LARGE SCALE GENOMIC DNA]</scope>
</reference>
<feature type="domain" description="Beta/gamma crystallin 'Greek key'" evidence="4">
    <location>
        <begin position="2680"/>
        <end position="2721"/>
    </location>
</feature>
<feature type="domain" description="Beta/gamma crystallin 'Greek key'" evidence="4">
    <location>
        <begin position="2500"/>
        <end position="2542"/>
    </location>
</feature>
<feature type="region of interest" description="Disordered" evidence="3">
    <location>
        <begin position="259"/>
        <end position="278"/>
    </location>
</feature>
<feature type="domain" description="Beta/gamma crystallin 'Greek key'" evidence="4">
    <location>
        <begin position="2360"/>
        <end position="2409"/>
    </location>
</feature>
<feature type="domain" description="Beta/gamma crystallin 'Greek key'" evidence="4">
    <location>
        <begin position="2590"/>
        <end position="2633"/>
    </location>
</feature>
<accession>A0A401SEM4</accession>
<sequence length="2858" mass="317755">MSAFKLSNIWQEDIAINLSKLFSSNKSVEDNPTKTTSETVSLKDKQTAVTPKDGKINEQAFSGSANKLVTDLTKVFQGSVDKETSSAQEEPTDSEAIGLFPTIGLNQPEEGLRQKLGSFFSRTSKSKPKQSLTPPQSESVTSLDLNTEYRNGTPVPKQNDAAEKEPLRKHIAAGLGSNAGENGNRTLMVTCLETPSTEQIFDQSGLVEQNKSEVANHKGIKINSTTSAQYMGSGQSEEKCNGSAQTTDPTAPQKLRQISSSIPLQKDDNSSAYQRSLTKPQTVVDKCKEINSQVLEDGVNERDNVENENKMSVPRTITYSTYCGARRIRRRRTQKKPFQPLKPTISEVDERNLTSLDDQKEEETKQCVLLPAPEMTEIQTPLEEKIPLIMANESITMNRSNHGKGNDELQPRISIEKNSSNKHELTKDEKLENEAPMQQSSFSEIIKDMELTDLHQEITKIITDYNIVTIDHIKKQAIQSDTPVSNTTSRQKMTGVNPNDISAPSVPVAPEDFYSKGSSVPKMDTKYLAQKNSLIVDHNDLSHKNEDFIDTETATQTDSSPKTAVIVNPQQKAYIPSVSKSKNTNENKSNVPWAHGLTVDEVGASATQNFKPVNLNTLTSLENQKADNTDTQGKNIASNSAEDVALGLPLSIVFNQDDIEEQKTGPVSKGEKQAQMVDISDNVTADPTIVVSLTEPVKTIHLSKNVDTQKELRNDKNDVQLEIPSGTQIIEHTTVSETVTMFDDKRSIPDVCTNDMPEEQKGKDNITRLSTGSLTIETGYEIEKSPKKYNHAMQRSAATALTHVNEETPSEVPNRQINQNSTVLTTIEMINEARTEDTATSTNESTAINENDEVSKMPRIIDSTIAPVTASITIQLNGISNSEATITTEHEEIADSSYPQTEKSLHIQKPDQMYKTYSVNEHGHTSEVLQGTQDPFHEPKLPSTTRPSLLSESIFYRFYQESMELLDSAINTNSTSNNETVTMPVVKENQLIEEIHDNTETSNFVTMQQDANESSIETSRKCSPSENSLWYRCFQQSSGLLNTESNIQPNIISETNFENAWNNEMIQLTKPSTRIANFAEEVIQGTLEGDVLNNSRMTSCHEKDEEMAKKIAIHDKENSNSTNSDKPEDKEILLKITENKEGNISLQSGAEQMKVMCAIDATQALPAERVLTADNGDTLEGKAEEVKEKLVSSAVEMIPHTQLANITNKMGIINRKMAPDFIQNTGLMNSMKDIDLNECMNELTMNKMIEDEPEELKKILQIKDERRKVVVDSDLSAESENSSVQIPGEESKDSFLFTHENISEYVPLIHRPDEKNASIMVEPHEKNISTASLLPTDTDPTLVRSVKNNINQVAGTGHLNLTPTGYETGITESTVKTIEIDVNDCQVKEPEPAKETGQGTELRNTVDATKDSLSKAYLEIITTDNENSEPMSQEPPRVAAEQCNVPDGIQSAGILKTRSATSSQSNVSQESSIYDFKEIVTNPEAANFQPDSVPSKVSQYSFSVGQVDSMNQNTTLKEDGSDTLSEMQSSCKNSVSDSIKPLNGTPKRKIQKIQLSPEEAFKNIQVPDAVQLPQTDSGAACKSDMTVPSETKPVVDSESFTEPVTPYTQPGSIASKENIITAETGQDFTDNTRLMDKAKGIDLNESTINFTMNNSIHQEAEKLKKTLHVKDERLKVLVDSEVSEVSEGDSVQIPRGGNKDSPLFTHENISEYVPSIHRADEKNASHVESHEKSISTASLLPTNTDLTLVRSVKDNITQVTGTGHLNLTPTGYETGITESTVKTIEINVNNCQVKIPDPTKETGQGTEIRNTMDAAKDFLSKTPLEVIRTDNEHFEPMAQEPSAGKIDQCDIADPLQSVAAVFKAKSVTKSVSNGVQEHLMSDYEKSKSGQLANPSYFINTSLKTVEEDDTRISGLQTTVDDVFADIRNSQVTKGIELIDYHLNNEKEMVPEFLEQEALILDQSLGCSFRSQKYFPFGLPPIYEEQELENEAIMDVYSIAHSPTSITQHSSNHPVTSLAEPTAVSVPFVQTQVIVEDAEKEEQNPTSPAPAVDVSTSLSNDNLNKPTAISQEISGKQNLSSQLQTDTCEVDSKISHNPGSSAGDSVFYRYFQSSKNYLPNAKEASLPSTSKILTDLQHKPIEDSKLLKCSSDSKGLVGNKSLKINPRPGKVVIYDQLNFHGNKREIFTDVPDATSWIFSEGISLIVVRGCWILYEKPEFQGQTYILEEGHRELDELWVDKNLQMKPTTIKNVIGSIKRIVKNHCIPEIAIFQEPQQNEIKMYLHSEVTCLEEFGIPSTVSSLIVNSGIWLAYYKANFGGHCTLLEAGNSSAPPSTELTLNNIKSLRPLEMGGLKVERPMAPKVIIFEKTFFNGHSKEICKDTSNLKSLWEDVPDLNINDINGVGSVRVLGGVWVCYEKECYSGHQYLLEEGEYADWQAWGGFDSTVQSMRYIQADYMKPEITLFVEADLKGEKTVFVNHDIPNLEIVGHGTVTQSIEVKNGVWVVYHEEHYCGKQYILEKGVYRNYTDWGGNDGSIMSIRPIQLELVGGNEVQFQLQAFNRVDFQGESVEFVTEIPSLPSSQLNSFKVLRGCWVLYDGKDYSGHQYVLEEGHYPDLDSLGCLSTKPIQSLKPIRYDFSMPSISLFSVCSFEGQELILTEGINCWKDKGYYQMPKSVKVNSGIWIAYEHANFRGRQFLLESTEITNWNEFSEGRTIGSIRLLEQPRVYFQIKNKATGGFLTVDGDAKDPKGSKLSVCPYNGKTTQMWFYCNGLIQSKANYTCIDTIGSQGKAGTRVILWTEHSRTHQKWNINRDGTISSFLDFNLRLDIKGGYSYDKHHIILNSPEEEQQTQFWDIEVMR</sequence>
<gene>
    <name evidence="5" type="ORF">chiPu_0007283</name>
</gene>
<feature type="compositionally biased region" description="Polar residues" evidence="3">
    <location>
        <begin position="242"/>
        <end position="253"/>
    </location>
</feature>
<evidence type="ECO:0000259" key="4">
    <source>
        <dbReference type="PROSITE" id="PS50915"/>
    </source>
</evidence>
<dbReference type="SMART" id="SM00247">
    <property type="entry name" value="XTALbg"/>
    <property type="match status" value="6"/>
</dbReference>
<feature type="region of interest" description="Disordered" evidence="3">
    <location>
        <begin position="25"/>
        <end position="50"/>
    </location>
</feature>
<dbReference type="InterPro" id="IPR035992">
    <property type="entry name" value="Ricin_B-like_lectins"/>
</dbReference>
<dbReference type="Proteomes" id="UP000287033">
    <property type="component" value="Unassembled WGS sequence"/>
</dbReference>
<evidence type="ECO:0000256" key="1">
    <source>
        <dbReference type="ARBA" id="ARBA00009646"/>
    </source>
</evidence>
<feature type="region of interest" description="Disordered" evidence="3">
    <location>
        <begin position="2037"/>
        <end position="2064"/>
    </location>
</feature>
<feature type="compositionally biased region" description="Polar residues" evidence="3">
    <location>
        <begin position="129"/>
        <end position="150"/>
    </location>
</feature>
<dbReference type="Pfam" id="PF00030">
    <property type="entry name" value="Crystall"/>
    <property type="match status" value="6"/>
</dbReference>
<dbReference type="OrthoDB" id="8823304at2759"/>
<feature type="compositionally biased region" description="Polar residues" evidence="3">
    <location>
        <begin position="481"/>
        <end position="502"/>
    </location>
</feature>
<feature type="domain" description="Beta/gamma crystallin 'Greek key'" evidence="4">
    <location>
        <begin position="2208"/>
        <end position="2259"/>
    </location>
</feature>
<dbReference type="InterPro" id="IPR050252">
    <property type="entry name" value="Beta/Gamma-Crystallin"/>
</dbReference>
<evidence type="ECO:0000256" key="3">
    <source>
        <dbReference type="SAM" id="MobiDB-lite"/>
    </source>
</evidence>
<feature type="domain" description="Beta/gamma crystallin 'Greek key'" evidence="4">
    <location>
        <begin position="2306"/>
        <end position="2348"/>
    </location>
</feature>
<dbReference type="PROSITE" id="PS50915">
    <property type="entry name" value="CRYSTALLIN_BETA_GAMMA"/>
    <property type="match status" value="7"/>
</dbReference>
<feature type="compositionally biased region" description="Basic and acidic residues" evidence="3">
    <location>
        <begin position="41"/>
        <end position="50"/>
    </location>
</feature>
<feature type="region of interest" description="Disordered" evidence="3">
    <location>
        <begin position="120"/>
        <end position="164"/>
    </location>
</feature>
<feature type="compositionally biased region" description="Polar residues" evidence="3">
    <location>
        <begin position="2053"/>
        <end position="2064"/>
    </location>
</feature>
<dbReference type="SUPFAM" id="SSF50370">
    <property type="entry name" value="Ricin B-like lectins"/>
    <property type="match status" value="1"/>
</dbReference>
<keyword evidence="6" id="KW-1185">Reference proteome</keyword>
<protein>
    <recommendedName>
        <fullName evidence="4">Beta/gamma crystallin 'Greek key' domain-containing protein</fullName>
    </recommendedName>
</protein>
<evidence type="ECO:0000313" key="6">
    <source>
        <dbReference type="Proteomes" id="UP000287033"/>
    </source>
</evidence>
<feature type="region of interest" description="Disordered" evidence="3">
    <location>
        <begin position="1582"/>
        <end position="1605"/>
    </location>
</feature>
<dbReference type="SMART" id="SM00458">
    <property type="entry name" value="RICIN"/>
    <property type="match status" value="1"/>
</dbReference>
<dbReference type="InterPro" id="IPR001064">
    <property type="entry name" value="Beta/gamma_crystallin"/>
</dbReference>
<dbReference type="PANTHER" id="PTHR11818:SF38">
    <property type="entry name" value="VERY LARGE A-KINASE ANCHOR PROTEIN"/>
    <property type="match status" value="1"/>
</dbReference>
<dbReference type="STRING" id="137246.A0A401SEM4"/>
<dbReference type="InterPro" id="IPR011024">
    <property type="entry name" value="G_crystallin-like"/>
</dbReference>
<dbReference type="Pfam" id="PF00652">
    <property type="entry name" value="Ricin_B_lectin"/>
    <property type="match status" value="1"/>
</dbReference>
<feature type="region of interest" description="Disordered" evidence="3">
    <location>
        <begin position="228"/>
        <end position="253"/>
    </location>
</feature>
<dbReference type="EMBL" id="BEZZ01000223">
    <property type="protein sequence ID" value="GCC28849.1"/>
    <property type="molecule type" value="Genomic_DNA"/>
</dbReference>
<organism evidence="5 6">
    <name type="scientific">Chiloscyllium punctatum</name>
    <name type="common">Brownbanded bambooshark</name>
    <name type="synonym">Hemiscyllium punctatum</name>
    <dbReference type="NCBI Taxonomy" id="137246"/>
    <lineage>
        <taxon>Eukaryota</taxon>
        <taxon>Metazoa</taxon>
        <taxon>Chordata</taxon>
        <taxon>Craniata</taxon>
        <taxon>Vertebrata</taxon>
        <taxon>Chondrichthyes</taxon>
        <taxon>Elasmobranchii</taxon>
        <taxon>Galeomorphii</taxon>
        <taxon>Galeoidea</taxon>
        <taxon>Orectolobiformes</taxon>
        <taxon>Hemiscylliidae</taxon>
        <taxon>Chiloscyllium</taxon>
    </lineage>
</organism>
<feature type="region of interest" description="Disordered" evidence="3">
    <location>
        <begin position="481"/>
        <end position="504"/>
    </location>
</feature>
<evidence type="ECO:0000256" key="2">
    <source>
        <dbReference type="ARBA" id="ARBA00022737"/>
    </source>
</evidence>
<dbReference type="Gene3D" id="2.80.10.50">
    <property type="match status" value="1"/>
</dbReference>
<dbReference type="Gene3D" id="2.60.20.10">
    <property type="entry name" value="Crystallins"/>
    <property type="match status" value="6"/>
</dbReference>
<name>A0A401SEM4_CHIPU</name>
<comment type="caution">
    <text evidence="5">The sequence shown here is derived from an EMBL/GenBank/DDBJ whole genome shotgun (WGS) entry which is preliminary data.</text>
</comment>
<dbReference type="PANTHER" id="PTHR11818">
    <property type="entry name" value="BETA/GAMMA CRYSTALLIN"/>
    <property type="match status" value="1"/>
</dbReference>
<dbReference type="PRINTS" id="PR01367">
    <property type="entry name" value="BGCRYSTALLIN"/>
</dbReference>
<feature type="domain" description="Beta/gamma crystallin 'Greek key'" evidence="4">
    <location>
        <begin position="2410"/>
        <end position="2452"/>
    </location>
</feature>
<feature type="region of interest" description="Disordered" evidence="3">
    <location>
        <begin position="345"/>
        <end position="364"/>
    </location>
</feature>
<dbReference type="PROSITE" id="PS50231">
    <property type="entry name" value="RICIN_B_LECTIN"/>
    <property type="match status" value="1"/>
</dbReference>
<evidence type="ECO:0000313" key="5">
    <source>
        <dbReference type="EMBL" id="GCC28849.1"/>
    </source>
</evidence>
<dbReference type="OMA" id="IAIFQEP"/>
<feature type="compositionally biased region" description="Basic and acidic residues" evidence="3">
    <location>
        <begin position="419"/>
        <end position="433"/>
    </location>
</feature>
<feature type="region of interest" description="Disordered" evidence="3">
    <location>
        <begin position="397"/>
        <end position="437"/>
    </location>
</feature>